<dbReference type="Proteomes" id="UP000191057">
    <property type="component" value="Chromosome"/>
</dbReference>
<evidence type="ECO:0000313" key="2">
    <source>
        <dbReference type="EMBL" id="AQY41635.1"/>
    </source>
</evidence>
<dbReference type="InterPro" id="IPR009492">
    <property type="entry name" value="TniQ"/>
</dbReference>
<dbReference type="RefSeq" id="WP_079246134.1">
    <property type="nucleotide sequence ID" value="NZ_JARSYF010000021.1"/>
</dbReference>
<dbReference type="Pfam" id="PF06527">
    <property type="entry name" value="TniQ"/>
    <property type="match status" value="1"/>
</dbReference>
<gene>
    <name evidence="2" type="ORF">B4918_28445</name>
</gene>
<reference evidence="2 3" key="1">
    <citation type="submission" date="2017-03" db="EMBL/GenBank/DDBJ databases">
        <title>Complete genome sequence of Bacillus thuringiensis L-7601, a novel melanin producing strain.</title>
        <authorList>
            <person name="Cai J."/>
            <person name="Cao Z."/>
            <person name="Tan T."/>
        </authorList>
    </citation>
    <scope>NUCLEOTIDE SEQUENCE [LARGE SCALE GENOMIC DNA]</scope>
    <source>
        <strain evidence="2 3">L-7601</strain>
    </source>
</reference>
<sequence length="430" mass="50087">MSLQRSSLYSIVPIGIGTVEAESLCSYISRLADIHCVTVGDIMKYLIAPKINKEYINNIGISGGNGFYKSSSLINGHGIIAKDFIEVIAFLTCREDIKRTTFNNCQKLISFRGLLKDSRYWCPSCFQVDLETTGVIYERLSWNLQPIYNCLIHERVLESICPFCNSHMYTLERKSLPGYCSKCLCWLGNRDNIDISVENQMINKFKKKFFLELTNMSIENNSVAQSLLFYIENNFEGSLKKAADFFGYPKSTFWGWKEGKNLISLHALIDITMKLKLGLMSFLNMREMKESLFCNYTSRPNIFKRVGKDHYKIQDSLNLIVGKKIPYSLSKVAKLLECDRTLLTKMYPNECREIRINYLKNIEMKKQNKDKVLKEEIDNAIYILKKRGIYPSRRKIEKMIGEGKLREKMFQDYWKNNKIIKLEEIGRWQP</sequence>
<evidence type="ECO:0000259" key="1">
    <source>
        <dbReference type="Pfam" id="PF06527"/>
    </source>
</evidence>
<dbReference type="AlphaFoldDB" id="A0A9W3XL80"/>
<feature type="domain" description="TniQ" evidence="1">
    <location>
        <begin position="13"/>
        <end position="157"/>
    </location>
</feature>
<name>A0A9W3XL80_BACTU</name>
<protein>
    <recommendedName>
        <fullName evidence="1">TniQ domain-containing protein</fullName>
    </recommendedName>
</protein>
<evidence type="ECO:0000313" key="3">
    <source>
        <dbReference type="Proteomes" id="UP000191057"/>
    </source>
</evidence>
<organism evidence="2 3">
    <name type="scientific">Bacillus thuringiensis</name>
    <dbReference type="NCBI Taxonomy" id="1428"/>
    <lineage>
        <taxon>Bacteria</taxon>
        <taxon>Bacillati</taxon>
        <taxon>Bacillota</taxon>
        <taxon>Bacilli</taxon>
        <taxon>Bacillales</taxon>
        <taxon>Bacillaceae</taxon>
        <taxon>Bacillus</taxon>
        <taxon>Bacillus cereus group</taxon>
    </lineage>
</organism>
<dbReference type="EMBL" id="CP020002">
    <property type="protein sequence ID" value="AQY41635.1"/>
    <property type="molecule type" value="Genomic_DNA"/>
</dbReference>
<proteinExistence type="predicted"/>
<accession>A0A9W3XL80</accession>